<feature type="domain" description="RagB/SusD" evidence="7">
    <location>
        <begin position="271"/>
        <end position="573"/>
    </location>
</feature>
<evidence type="ECO:0000313" key="10">
    <source>
        <dbReference type="Proteomes" id="UP000653730"/>
    </source>
</evidence>
<organism evidence="9 10">
    <name type="scientific">Sinomicrobium weinanense</name>
    <dbReference type="NCBI Taxonomy" id="2842200"/>
    <lineage>
        <taxon>Bacteria</taxon>
        <taxon>Pseudomonadati</taxon>
        <taxon>Bacteroidota</taxon>
        <taxon>Flavobacteriia</taxon>
        <taxon>Flavobacteriales</taxon>
        <taxon>Flavobacteriaceae</taxon>
        <taxon>Sinomicrobium</taxon>
    </lineage>
</organism>
<evidence type="ECO:0000313" key="9">
    <source>
        <dbReference type="EMBL" id="MBC9794467.1"/>
    </source>
</evidence>
<evidence type="ECO:0000256" key="2">
    <source>
        <dbReference type="ARBA" id="ARBA00006275"/>
    </source>
</evidence>
<dbReference type="Pfam" id="PF14322">
    <property type="entry name" value="SusD-like_3"/>
    <property type="match status" value="1"/>
</dbReference>
<protein>
    <submittedName>
        <fullName evidence="9">RagB/SusD family nutrient uptake outer membrane protein</fullName>
    </submittedName>
</protein>
<evidence type="ECO:0000256" key="5">
    <source>
        <dbReference type="ARBA" id="ARBA00023237"/>
    </source>
</evidence>
<accession>A0A926PZW0</accession>
<dbReference type="InterPro" id="IPR019734">
    <property type="entry name" value="TPR_rpt"/>
</dbReference>
<keyword evidence="4" id="KW-0472">Membrane</keyword>
<dbReference type="GO" id="GO:0009279">
    <property type="term" value="C:cell outer membrane"/>
    <property type="evidence" value="ECO:0007669"/>
    <property type="project" value="UniProtKB-SubCell"/>
</dbReference>
<keyword evidence="3" id="KW-0732">Signal</keyword>
<dbReference type="Pfam" id="PF07980">
    <property type="entry name" value="SusD_RagB"/>
    <property type="match status" value="1"/>
</dbReference>
<name>A0A926PZW0_9FLAO</name>
<dbReference type="AlphaFoldDB" id="A0A926PZW0"/>
<comment type="similarity">
    <text evidence="2">Belongs to the SusD family.</text>
</comment>
<comment type="subcellular location">
    <subcellularLocation>
        <location evidence="1">Cell outer membrane</location>
    </subcellularLocation>
</comment>
<comment type="caution">
    <text evidence="9">The sequence shown here is derived from an EMBL/GenBank/DDBJ whole genome shotgun (WGS) entry which is preliminary data.</text>
</comment>
<keyword evidence="6" id="KW-0802">TPR repeat</keyword>
<keyword evidence="10" id="KW-1185">Reference proteome</keyword>
<dbReference type="PROSITE" id="PS50005">
    <property type="entry name" value="TPR"/>
    <property type="match status" value="1"/>
</dbReference>
<keyword evidence="5" id="KW-0998">Cell outer membrane</keyword>
<feature type="domain" description="SusD-like N-terminal" evidence="8">
    <location>
        <begin position="21"/>
        <end position="232"/>
    </location>
</feature>
<proteinExistence type="inferred from homology"/>
<gene>
    <name evidence="9" type="ORF">IBL28_00695</name>
</gene>
<dbReference type="EMBL" id="JACVDC010000001">
    <property type="protein sequence ID" value="MBC9794467.1"/>
    <property type="molecule type" value="Genomic_DNA"/>
</dbReference>
<dbReference type="InterPro" id="IPR012944">
    <property type="entry name" value="SusD_RagB_dom"/>
</dbReference>
<reference evidence="9 10" key="1">
    <citation type="submission" date="2020-09" db="EMBL/GenBank/DDBJ databases">
        <title>Sinomicrobium weinanense sp. nov., a halophilic bacteria isolated from saline-alkali soil.</title>
        <authorList>
            <person name="Wu P."/>
            <person name="Ren H."/>
            <person name="Mei Y."/>
            <person name="Liang Y."/>
            <person name="Chen Z."/>
        </authorList>
    </citation>
    <scope>NUCLEOTIDE SEQUENCE [LARGE SCALE GENOMIC DNA]</scope>
    <source>
        <strain evidence="9 10">FJxs</strain>
    </source>
</reference>
<evidence type="ECO:0000259" key="7">
    <source>
        <dbReference type="Pfam" id="PF07980"/>
    </source>
</evidence>
<dbReference type="Gene3D" id="1.25.40.390">
    <property type="match status" value="1"/>
</dbReference>
<sequence length="573" mass="63319">MNIRYIIVVATALLLGSCGSDFLDQKPQGKLIDEQLNNTKAVEWLLTGAYGLMNGNRDGTWGNYAAAPSQWLFGDVAGGDAHKGSEAGDQATMFEIEQHTSIPVNEHLSVMWNNYYEGINRCNTTLRLLKVVQETGEETFTDERATEIEAEARMLRGHYYFFLWRVFKNIPYVDETVSTAEAAQTPNNVDVLPFIEADFRFAADQLTNTPPMGDEGRVDGIAAKAYLGKLYLYQQKYAEALDLFKAVIADRPDLETLPFLDNFNVNTENGPEDIFSAQHAINPDGGGDNANVGDMLSGLYGSAPANCCGFFNPSFDLVNAFRVTAEGLPMLDGAFRNDPYLSDFGLTGDAQENYQVDQSLAVDPRLDYTVGRRGVPYHDWGIMPGNDWLRDPAFHGPFVAHKRMIDEADFAGNTQSGGVNYVTALNVSIIRLADVYLMAAECAAETGDLPYAMNMVNAVRKRADNLPRKKIDGNDAAAYSVQPYPASAFGSKDNALKAIRFERRLELALEGHRFFDLVRWGIAKEELESYSAFEGSIINVYGGLSFSEKNSVFPIPQDQIDRSGGNLQQNPGY</sequence>
<evidence type="ECO:0000256" key="4">
    <source>
        <dbReference type="ARBA" id="ARBA00023136"/>
    </source>
</evidence>
<evidence type="ECO:0000256" key="6">
    <source>
        <dbReference type="PROSITE-ProRule" id="PRU00339"/>
    </source>
</evidence>
<feature type="repeat" description="TPR" evidence="6">
    <location>
        <begin position="221"/>
        <end position="254"/>
    </location>
</feature>
<dbReference type="InterPro" id="IPR033985">
    <property type="entry name" value="SusD-like_N"/>
</dbReference>
<dbReference type="PROSITE" id="PS51257">
    <property type="entry name" value="PROKAR_LIPOPROTEIN"/>
    <property type="match status" value="1"/>
</dbReference>
<evidence type="ECO:0000256" key="1">
    <source>
        <dbReference type="ARBA" id="ARBA00004442"/>
    </source>
</evidence>
<evidence type="ECO:0000256" key="3">
    <source>
        <dbReference type="ARBA" id="ARBA00022729"/>
    </source>
</evidence>
<dbReference type="InterPro" id="IPR011990">
    <property type="entry name" value="TPR-like_helical_dom_sf"/>
</dbReference>
<dbReference type="Proteomes" id="UP000653730">
    <property type="component" value="Unassembled WGS sequence"/>
</dbReference>
<dbReference type="SUPFAM" id="SSF48452">
    <property type="entry name" value="TPR-like"/>
    <property type="match status" value="1"/>
</dbReference>
<evidence type="ECO:0000259" key="8">
    <source>
        <dbReference type="Pfam" id="PF14322"/>
    </source>
</evidence>
<dbReference type="RefSeq" id="WP_187963620.1">
    <property type="nucleotide sequence ID" value="NZ_JACVDC010000001.1"/>
</dbReference>